<dbReference type="AlphaFoldDB" id="A0A210QSG7"/>
<protein>
    <submittedName>
        <fullName evidence="2">Uncharacterized protein</fullName>
    </submittedName>
</protein>
<feature type="chain" id="PRO_5013052605" evidence="1">
    <location>
        <begin position="18"/>
        <end position="87"/>
    </location>
</feature>
<keyword evidence="3" id="KW-1185">Reference proteome</keyword>
<feature type="signal peptide" evidence="1">
    <location>
        <begin position="1"/>
        <end position="17"/>
    </location>
</feature>
<name>A0A210QSG7_MIZYE</name>
<dbReference type="Proteomes" id="UP000242188">
    <property type="component" value="Unassembled WGS sequence"/>
</dbReference>
<accession>A0A210QSG7</accession>
<dbReference type="OrthoDB" id="10466756at2759"/>
<comment type="caution">
    <text evidence="2">The sequence shown here is derived from an EMBL/GenBank/DDBJ whole genome shotgun (WGS) entry which is preliminary data.</text>
</comment>
<evidence type="ECO:0000313" key="2">
    <source>
        <dbReference type="EMBL" id="OWF51671.1"/>
    </source>
</evidence>
<evidence type="ECO:0000256" key="1">
    <source>
        <dbReference type="SAM" id="SignalP"/>
    </source>
</evidence>
<sequence length="87" mass="9734">MPLSVSLVACIWPCIIATTTTDSLLHNEDCSLGYYTNDIDTQREEQVKYYIYCPSPLHCCGSFGYRICCEPPSTGYVMMSGSLIYTV</sequence>
<proteinExistence type="predicted"/>
<reference evidence="2 3" key="1">
    <citation type="journal article" date="2017" name="Nat. Ecol. Evol.">
        <title>Scallop genome provides insights into evolution of bilaterian karyotype and development.</title>
        <authorList>
            <person name="Wang S."/>
            <person name="Zhang J."/>
            <person name="Jiao W."/>
            <person name="Li J."/>
            <person name="Xun X."/>
            <person name="Sun Y."/>
            <person name="Guo X."/>
            <person name="Huan P."/>
            <person name="Dong B."/>
            <person name="Zhang L."/>
            <person name="Hu X."/>
            <person name="Sun X."/>
            <person name="Wang J."/>
            <person name="Zhao C."/>
            <person name="Wang Y."/>
            <person name="Wang D."/>
            <person name="Huang X."/>
            <person name="Wang R."/>
            <person name="Lv J."/>
            <person name="Li Y."/>
            <person name="Zhang Z."/>
            <person name="Liu B."/>
            <person name="Lu W."/>
            <person name="Hui Y."/>
            <person name="Liang J."/>
            <person name="Zhou Z."/>
            <person name="Hou R."/>
            <person name="Li X."/>
            <person name="Liu Y."/>
            <person name="Li H."/>
            <person name="Ning X."/>
            <person name="Lin Y."/>
            <person name="Zhao L."/>
            <person name="Xing Q."/>
            <person name="Dou J."/>
            <person name="Li Y."/>
            <person name="Mao J."/>
            <person name="Guo H."/>
            <person name="Dou H."/>
            <person name="Li T."/>
            <person name="Mu C."/>
            <person name="Jiang W."/>
            <person name="Fu Q."/>
            <person name="Fu X."/>
            <person name="Miao Y."/>
            <person name="Liu J."/>
            <person name="Yu Q."/>
            <person name="Li R."/>
            <person name="Liao H."/>
            <person name="Li X."/>
            <person name="Kong Y."/>
            <person name="Jiang Z."/>
            <person name="Chourrout D."/>
            <person name="Li R."/>
            <person name="Bao Z."/>
        </authorList>
    </citation>
    <scope>NUCLEOTIDE SEQUENCE [LARGE SCALE GENOMIC DNA]</scope>
    <source>
        <strain evidence="2 3">PY_sf001</strain>
    </source>
</reference>
<gene>
    <name evidence="2" type="ORF">KP79_PYT11734</name>
</gene>
<dbReference type="EMBL" id="NEDP02002179">
    <property type="protein sequence ID" value="OWF51671.1"/>
    <property type="molecule type" value="Genomic_DNA"/>
</dbReference>
<keyword evidence="1" id="KW-0732">Signal</keyword>
<organism evidence="2 3">
    <name type="scientific">Mizuhopecten yessoensis</name>
    <name type="common">Japanese scallop</name>
    <name type="synonym">Patinopecten yessoensis</name>
    <dbReference type="NCBI Taxonomy" id="6573"/>
    <lineage>
        <taxon>Eukaryota</taxon>
        <taxon>Metazoa</taxon>
        <taxon>Spiralia</taxon>
        <taxon>Lophotrochozoa</taxon>
        <taxon>Mollusca</taxon>
        <taxon>Bivalvia</taxon>
        <taxon>Autobranchia</taxon>
        <taxon>Pteriomorphia</taxon>
        <taxon>Pectinida</taxon>
        <taxon>Pectinoidea</taxon>
        <taxon>Pectinidae</taxon>
        <taxon>Mizuhopecten</taxon>
    </lineage>
</organism>
<evidence type="ECO:0000313" key="3">
    <source>
        <dbReference type="Proteomes" id="UP000242188"/>
    </source>
</evidence>